<dbReference type="EMBL" id="QXGC01000080">
    <property type="protein sequence ID" value="KAE9250905.1"/>
    <property type="molecule type" value="Genomic_DNA"/>
</dbReference>
<evidence type="ECO:0000313" key="12">
    <source>
        <dbReference type="Proteomes" id="UP000433483"/>
    </source>
</evidence>
<evidence type="ECO:0000313" key="1">
    <source>
        <dbReference type="EMBL" id="KAE8947938.1"/>
    </source>
</evidence>
<dbReference type="Proteomes" id="UP000476176">
    <property type="component" value="Unassembled WGS sequence"/>
</dbReference>
<dbReference type="EMBL" id="QXFZ01000040">
    <property type="protein sequence ID" value="KAE9137872.1"/>
    <property type="molecule type" value="Genomic_DNA"/>
</dbReference>
<keyword evidence="12" id="KW-1185">Reference proteome</keyword>
<dbReference type="Proteomes" id="UP000441208">
    <property type="component" value="Unassembled WGS sequence"/>
</dbReference>
<evidence type="ECO:0000313" key="11">
    <source>
        <dbReference type="Proteomes" id="UP000429523"/>
    </source>
</evidence>
<evidence type="ECO:0000313" key="14">
    <source>
        <dbReference type="Proteomes" id="UP000440367"/>
    </source>
</evidence>
<evidence type="ECO:0000313" key="10">
    <source>
        <dbReference type="EMBL" id="KAE9349585.1"/>
    </source>
</evidence>
<name>A0A6A4EWI7_9STRA</name>
<dbReference type="Proteomes" id="UP000460718">
    <property type="component" value="Unassembled WGS sequence"/>
</dbReference>
<proteinExistence type="predicted"/>
<comment type="caution">
    <text evidence="9">The sequence shown here is derived from an EMBL/GenBank/DDBJ whole genome shotgun (WGS) entry which is preliminary data.</text>
</comment>
<reference evidence="11 12" key="1">
    <citation type="submission" date="2018-08" db="EMBL/GenBank/DDBJ databases">
        <title>Genomic investigation of the strawberry pathogen Phytophthora fragariae indicates pathogenicity is determined by transcriptional variation in three key races.</title>
        <authorList>
            <person name="Adams T.M."/>
            <person name="Armitage A.D."/>
            <person name="Sobczyk M.K."/>
            <person name="Bates H.J."/>
            <person name="Dunwell J.M."/>
            <person name="Nellist C.F."/>
            <person name="Harrison R.J."/>
        </authorList>
    </citation>
    <scope>NUCLEOTIDE SEQUENCE [LARGE SCALE GENOMIC DNA]</scope>
    <source>
        <strain evidence="9 13">A4</strain>
        <strain evidence="8 14">BC-1</strain>
        <strain evidence="7 18">BC-23</strain>
        <strain evidence="6 12">NOV-27</strain>
        <strain evidence="5 15">NOV-5</strain>
        <strain evidence="4 16">NOV-71</strain>
        <strain evidence="10 19">NOV-77</strain>
        <strain evidence="1 11">NOV-9</strain>
        <strain evidence="3 20">ONT-3</strain>
        <strain evidence="2 17">SCRP245</strain>
    </source>
</reference>
<dbReference type="Proteomes" id="UP000440367">
    <property type="component" value="Unassembled WGS sequence"/>
</dbReference>
<dbReference type="AlphaFoldDB" id="A0A6A4EWI7"/>
<evidence type="ECO:0000313" key="20">
    <source>
        <dbReference type="Proteomes" id="UP000488956"/>
    </source>
</evidence>
<protein>
    <submittedName>
        <fullName evidence="9">Uncharacterized protein</fullName>
    </submittedName>
</protein>
<evidence type="ECO:0000313" key="5">
    <source>
        <dbReference type="EMBL" id="KAE9148758.1"/>
    </source>
</evidence>
<organism evidence="9 13">
    <name type="scientific">Phytophthora fragariae</name>
    <dbReference type="NCBI Taxonomy" id="53985"/>
    <lineage>
        <taxon>Eukaryota</taxon>
        <taxon>Sar</taxon>
        <taxon>Stramenopiles</taxon>
        <taxon>Oomycota</taxon>
        <taxon>Peronosporomycetes</taxon>
        <taxon>Peronosporales</taxon>
        <taxon>Peronosporaceae</taxon>
        <taxon>Phytophthora</taxon>
    </lineage>
</organism>
<dbReference type="Proteomes" id="UP000440732">
    <property type="component" value="Unassembled WGS sequence"/>
</dbReference>
<evidence type="ECO:0000313" key="2">
    <source>
        <dbReference type="EMBL" id="KAE9029470.1"/>
    </source>
</evidence>
<dbReference type="Proteomes" id="UP000488956">
    <property type="component" value="Unassembled WGS sequence"/>
</dbReference>
<gene>
    <name evidence="9" type="ORF">PF001_g1321</name>
    <name evidence="8" type="ORF">PF002_g2508</name>
    <name evidence="7" type="ORF">PF004_g2727</name>
    <name evidence="6" type="ORF">PF005_g2283</name>
    <name evidence="5" type="ORF">PF006_g6684</name>
    <name evidence="4" type="ORF">PF007_g1645</name>
    <name evidence="10" type="ORF">PF008_g6830</name>
    <name evidence="1" type="ORF">PF009_g2477</name>
    <name evidence="3" type="ORF">PF010_g6557</name>
    <name evidence="2" type="ORF">PF011_g1069</name>
</gene>
<dbReference type="EMBL" id="QXFX01000264">
    <property type="protein sequence ID" value="KAE9122993.1"/>
    <property type="molecule type" value="Genomic_DNA"/>
</dbReference>
<sequence>MLPSPGTCSATSVLIHPCGALSDSEYRIPYKIPYRHCRCFCNLFRRPCLPVNVHQLGHYYGCCNPRPLFGCADLEFRQRESDSECSEGFVPSLLCHVSVSCYVT</sequence>
<evidence type="ECO:0000313" key="7">
    <source>
        <dbReference type="EMBL" id="KAE9250905.1"/>
    </source>
</evidence>
<dbReference type="EMBL" id="QXGA01000274">
    <property type="protein sequence ID" value="KAE9148758.1"/>
    <property type="molecule type" value="Genomic_DNA"/>
</dbReference>
<dbReference type="EMBL" id="QXGF01000066">
    <property type="protein sequence ID" value="KAE8947938.1"/>
    <property type="molecule type" value="Genomic_DNA"/>
</dbReference>
<evidence type="ECO:0000313" key="16">
    <source>
        <dbReference type="Proteomes" id="UP000441208"/>
    </source>
</evidence>
<dbReference type="EMBL" id="QXGB01000061">
    <property type="protein sequence ID" value="KAE9233498.1"/>
    <property type="molecule type" value="Genomic_DNA"/>
</dbReference>
<evidence type="ECO:0000313" key="4">
    <source>
        <dbReference type="EMBL" id="KAE9137872.1"/>
    </source>
</evidence>
<dbReference type="Proteomes" id="UP000429523">
    <property type="component" value="Unassembled WGS sequence"/>
</dbReference>
<dbReference type="EMBL" id="QXGD01000066">
    <property type="protein sequence ID" value="KAE9255098.1"/>
    <property type="molecule type" value="Genomic_DNA"/>
</dbReference>
<dbReference type="EMBL" id="QXFW01000027">
    <property type="protein sequence ID" value="KAE9029470.1"/>
    <property type="molecule type" value="Genomic_DNA"/>
</dbReference>
<evidence type="ECO:0000313" key="19">
    <source>
        <dbReference type="Proteomes" id="UP000486351"/>
    </source>
</evidence>
<evidence type="ECO:0000313" key="9">
    <source>
        <dbReference type="EMBL" id="KAE9328593.1"/>
    </source>
</evidence>
<evidence type="ECO:0000313" key="18">
    <source>
        <dbReference type="Proteomes" id="UP000476176"/>
    </source>
</evidence>
<evidence type="ECO:0000313" key="15">
    <source>
        <dbReference type="Proteomes" id="UP000440732"/>
    </source>
</evidence>
<evidence type="ECO:0000313" key="8">
    <source>
        <dbReference type="EMBL" id="KAE9255098.1"/>
    </source>
</evidence>
<dbReference type="Proteomes" id="UP000437068">
    <property type="component" value="Unassembled WGS sequence"/>
</dbReference>
<evidence type="ECO:0000313" key="13">
    <source>
        <dbReference type="Proteomes" id="UP000437068"/>
    </source>
</evidence>
<evidence type="ECO:0000313" key="6">
    <source>
        <dbReference type="EMBL" id="KAE9233498.1"/>
    </source>
</evidence>
<evidence type="ECO:0000313" key="17">
    <source>
        <dbReference type="Proteomes" id="UP000460718"/>
    </source>
</evidence>
<dbReference type="Proteomes" id="UP000486351">
    <property type="component" value="Unassembled WGS sequence"/>
</dbReference>
<evidence type="ECO:0000313" key="3">
    <source>
        <dbReference type="EMBL" id="KAE9122993.1"/>
    </source>
</evidence>
<accession>A0A6A4EWI7</accession>
<dbReference type="EMBL" id="QXGE01000032">
    <property type="protein sequence ID" value="KAE9328593.1"/>
    <property type="molecule type" value="Genomic_DNA"/>
</dbReference>
<dbReference type="EMBL" id="QXFY01000277">
    <property type="protein sequence ID" value="KAE9349585.1"/>
    <property type="molecule type" value="Genomic_DNA"/>
</dbReference>
<dbReference type="Proteomes" id="UP000433483">
    <property type="component" value="Unassembled WGS sequence"/>
</dbReference>